<dbReference type="RefSeq" id="WP_013629726.1">
    <property type="nucleotide sequence ID" value="NC_015174.1"/>
</dbReference>
<keyword evidence="1" id="KW-1133">Transmembrane helix</keyword>
<dbReference type="EMBL" id="CP002546">
    <property type="protein sequence ID" value="ADY61007.1"/>
    <property type="molecule type" value="Genomic_DNA"/>
</dbReference>
<dbReference type="KEGG" id="pbs:Plabr_3410"/>
<feature type="transmembrane region" description="Helical" evidence="1">
    <location>
        <begin position="507"/>
        <end position="530"/>
    </location>
</feature>
<evidence type="ECO:0000313" key="3">
    <source>
        <dbReference type="Proteomes" id="UP000006860"/>
    </source>
</evidence>
<protein>
    <recommendedName>
        <fullName evidence="4">Glycosyltransferase RgtA/B/C/D-like domain-containing protein</fullName>
    </recommendedName>
</protein>
<reference evidence="3" key="1">
    <citation type="submission" date="2011-02" db="EMBL/GenBank/DDBJ databases">
        <title>The complete genome of Planctomyces brasiliensis DSM 5305.</title>
        <authorList>
            <person name="Lucas S."/>
            <person name="Copeland A."/>
            <person name="Lapidus A."/>
            <person name="Bruce D."/>
            <person name="Goodwin L."/>
            <person name="Pitluck S."/>
            <person name="Kyrpides N."/>
            <person name="Mavromatis K."/>
            <person name="Pagani I."/>
            <person name="Ivanova N."/>
            <person name="Ovchinnikova G."/>
            <person name="Lu M."/>
            <person name="Detter J.C."/>
            <person name="Han C."/>
            <person name="Land M."/>
            <person name="Hauser L."/>
            <person name="Markowitz V."/>
            <person name="Cheng J.-F."/>
            <person name="Hugenholtz P."/>
            <person name="Woyke T."/>
            <person name="Wu D."/>
            <person name="Tindall B."/>
            <person name="Pomrenke H.G."/>
            <person name="Brambilla E."/>
            <person name="Klenk H.-P."/>
            <person name="Eisen J.A."/>
        </authorList>
    </citation>
    <scope>NUCLEOTIDE SEQUENCE [LARGE SCALE GENOMIC DNA]</scope>
    <source>
        <strain evidence="3">ATCC 49424 / DSM 5305 / JCM 21570 / NBRC 103401 / IFAM 1448</strain>
    </source>
</reference>
<feature type="transmembrane region" description="Helical" evidence="1">
    <location>
        <begin position="227"/>
        <end position="248"/>
    </location>
</feature>
<gene>
    <name evidence="2" type="ordered locus">Plabr_3410</name>
</gene>
<dbReference type="STRING" id="756272.Plabr_3410"/>
<keyword evidence="3" id="KW-1185">Reference proteome</keyword>
<sequence length="533" mass="58475">MTEPDSTKSAPQLTWGLRLLLWLLPAAAVLQVGILATGSIPLGVPGEWTWLRVPAESIGELAWFPLVLTTFFYAGWLWLGEERIAEAPRRVFCFWLLLLTLLGGVQLWTIRGLTVDIFGHSGQTWVTYYPRMSGYFTQVATTNESLSEFLDGYEEEVRQGDYLHQGTHPPGLPVGFLLGRQFLTANPQIAKSLDSFVPADVDLGISTLGELAAMKGGRVSPTERTLLWAHLLCTYLLAAATLLPLAALARALSLDRQTSWWIAGLWCVCPALTVFIPKSDVLFPFLSTSILAAYAWGCRVDGRAGQIALGLLAGSLFWLGMFCSLAFLALLPLLVLWSILYAWQSTADEQLPLHERLRRAASRLPWLTAGISLLAVVGWAGLCWGLYDLNLPAVWAINFSKHAEFYDHNARTYGLWLPANLIELAFSLGLPTFLLVIAGVIGLGRNPDQNRCQLMLLAVVITWGLLWVSGKNMGEAARLWLFLYPLMLPLAGIPFNGKPVGQARSIWLALLISQTVLAGAAAVLIDGFGFTAV</sequence>
<feature type="transmembrane region" description="Helical" evidence="1">
    <location>
        <begin position="454"/>
        <end position="470"/>
    </location>
</feature>
<dbReference type="HOGENOM" id="CLU_556532_0_0_0"/>
<keyword evidence="1" id="KW-0812">Transmembrane</keyword>
<feature type="transmembrane region" description="Helical" evidence="1">
    <location>
        <begin position="62"/>
        <end position="79"/>
    </location>
</feature>
<feature type="transmembrane region" description="Helical" evidence="1">
    <location>
        <begin position="316"/>
        <end position="343"/>
    </location>
</feature>
<evidence type="ECO:0008006" key="4">
    <source>
        <dbReference type="Google" id="ProtNLM"/>
    </source>
</evidence>
<feature type="transmembrane region" description="Helical" evidence="1">
    <location>
        <begin position="421"/>
        <end position="442"/>
    </location>
</feature>
<feature type="transmembrane region" description="Helical" evidence="1">
    <location>
        <begin position="260"/>
        <end position="277"/>
    </location>
</feature>
<feature type="transmembrane region" description="Helical" evidence="1">
    <location>
        <begin position="91"/>
        <end position="110"/>
    </location>
</feature>
<feature type="transmembrane region" description="Helical" evidence="1">
    <location>
        <begin position="476"/>
        <end position="495"/>
    </location>
</feature>
<proteinExistence type="predicted"/>
<feature type="transmembrane region" description="Helical" evidence="1">
    <location>
        <begin position="20"/>
        <end position="42"/>
    </location>
</feature>
<dbReference type="Proteomes" id="UP000006860">
    <property type="component" value="Chromosome"/>
</dbReference>
<evidence type="ECO:0000313" key="2">
    <source>
        <dbReference type="EMBL" id="ADY61007.1"/>
    </source>
</evidence>
<accession>F0SM52</accession>
<dbReference type="OrthoDB" id="213905at2"/>
<keyword evidence="1" id="KW-0472">Membrane</keyword>
<name>F0SM52_RUBBR</name>
<organism evidence="2 3">
    <name type="scientific">Rubinisphaera brasiliensis (strain ATCC 49424 / DSM 5305 / JCM 21570 / IAM 15109 / NBRC 103401 / IFAM 1448)</name>
    <name type="common">Planctomyces brasiliensis</name>
    <dbReference type="NCBI Taxonomy" id="756272"/>
    <lineage>
        <taxon>Bacteria</taxon>
        <taxon>Pseudomonadati</taxon>
        <taxon>Planctomycetota</taxon>
        <taxon>Planctomycetia</taxon>
        <taxon>Planctomycetales</taxon>
        <taxon>Planctomycetaceae</taxon>
        <taxon>Rubinisphaera</taxon>
    </lineage>
</organism>
<dbReference type="eggNOG" id="ENOG5032R7T">
    <property type="taxonomic scope" value="Bacteria"/>
</dbReference>
<dbReference type="AlphaFoldDB" id="F0SM52"/>
<evidence type="ECO:0000256" key="1">
    <source>
        <dbReference type="SAM" id="Phobius"/>
    </source>
</evidence>
<feature type="transmembrane region" description="Helical" evidence="1">
    <location>
        <begin position="364"/>
        <end position="387"/>
    </location>
</feature>